<dbReference type="Gene3D" id="3.40.50.10420">
    <property type="entry name" value="NagB/RpiA/CoA transferase-like"/>
    <property type="match status" value="1"/>
</dbReference>
<accession>A0A9W7LGF3</accession>
<keyword evidence="7" id="KW-0460">Magnesium</keyword>
<feature type="binding site" evidence="6">
    <location>
        <begin position="160"/>
        <end position="168"/>
    </location>
    <ligand>
        <name>ATP</name>
        <dbReference type="ChEBI" id="CHEBI:30616"/>
    </ligand>
</feature>
<dbReference type="Pfam" id="PF01812">
    <property type="entry name" value="5-FTHF_cyc-lig"/>
    <property type="match status" value="1"/>
</dbReference>
<proteinExistence type="inferred from homology"/>
<comment type="cofactor">
    <cofactor evidence="7">
        <name>Mg(2+)</name>
        <dbReference type="ChEBI" id="CHEBI:18420"/>
    </cofactor>
</comment>
<dbReference type="PIRSF" id="PIRSF006806">
    <property type="entry name" value="FTHF_cligase"/>
    <property type="match status" value="1"/>
</dbReference>
<evidence type="ECO:0000313" key="9">
    <source>
        <dbReference type="Proteomes" id="UP001165065"/>
    </source>
</evidence>
<dbReference type="SUPFAM" id="SSF100950">
    <property type="entry name" value="NagB/RpiA/CoA transferase-like"/>
    <property type="match status" value="1"/>
</dbReference>
<evidence type="ECO:0000256" key="3">
    <source>
        <dbReference type="ARBA" id="ARBA00022840"/>
    </source>
</evidence>
<dbReference type="GO" id="GO:0030272">
    <property type="term" value="F:5-formyltetrahydrofolate cyclo-ligase activity"/>
    <property type="evidence" value="ECO:0007669"/>
    <property type="project" value="UniProtKB-EC"/>
</dbReference>
<dbReference type="GO" id="GO:0009396">
    <property type="term" value="P:folic acid-containing compound biosynthetic process"/>
    <property type="evidence" value="ECO:0007669"/>
    <property type="project" value="TreeGrafter"/>
</dbReference>
<comment type="similarity">
    <text evidence="1 7">Belongs to the 5-formyltetrahydrofolate cyclo-ligase family.</text>
</comment>
<dbReference type="AlphaFoldDB" id="A0A9W7LGF3"/>
<keyword evidence="2 6" id="KW-0547">Nucleotide-binding</keyword>
<sequence>MSSNAAAISVNATLAATKKILRSKIRKSLKDLPPPTLTAESDAVEGHLANWDLYKGCSSVGIFLSMPKGEINTRGMVARAIRDGKEVYVPRVGADFELCDMEMVKIPHDAGDIFTTWPKNKWGIPEPPEDADHTIAYEGGSNTIDLMIMPGVAFDTKANRLGQGKGFYDRYLMKIKEKGDQFPTLAGIGLSCQFINDDVPTGENDVALDILISPGGIITTNHES</sequence>
<dbReference type="OrthoDB" id="2015992at2759"/>
<keyword evidence="3 6" id="KW-0067">ATP-binding</keyword>
<name>A0A9W7LGF3_9STRA</name>
<evidence type="ECO:0000256" key="7">
    <source>
        <dbReference type="RuleBase" id="RU361279"/>
    </source>
</evidence>
<gene>
    <name evidence="8" type="ORF">TrCOL_g9974</name>
</gene>
<keyword evidence="9" id="KW-1185">Reference proteome</keyword>
<dbReference type="InterPro" id="IPR024185">
    <property type="entry name" value="FTHF_cligase-like_sf"/>
</dbReference>
<dbReference type="GO" id="GO:0005524">
    <property type="term" value="F:ATP binding"/>
    <property type="evidence" value="ECO:0007669"/>
    <property type="project" value="UniProtKB-KW"/>
</dbReference>
<keyword evidence="7" id="KW-0479">Metal-binding</keyword>
<dbReference type="PANTHER" id="PTHR23407:SF1">
    <property type="entry name" value="5-FORMYLTETRAHYDROFOLATE CYCLO-LIGASE"/>
    <property type="match status" value="1"/>
</dbReference>
<feature type="binding site" evidence="6">
    <location>
        <position position="70"/>
    </location>
    <ligand>
        <name>substrate</name>
    </ligand>
</feature>
<dbReference type="GO" id="GO:0035999">
    <property type="term" value="P:tetrahydrofolate interconversion"/>
    <property type="evidence" value="ECO:0007669"/>
    <property type="project" value="TreeGrafter"/>
</dbReference>
<dbReference type="InterPro" id="IPR037171">
    <property type="entry name" value="NagB/RpiA_transferase-like"/>
</dbReference>
<organism evidence="8 9">
    <name type="scientific">Triparma columacea</name>
    <dbReference type="NCBI Taxonomy" id="722753"/>
    <lineage>
        <taxon>Eukaryota</taxon>
        <taxon>Sar</taxon>
        <taxon>Stramenopiles</taxon>
        <taxon>Ochrophyta</taxon>
        <taxon>Bolidophyceae</taxon>
        <taxon>Parmales</taxon>
        <taxon>Triparmaceae</taxon>
        <taxon>Triparma</taxon>
    </lineage>
</organism>
<reference evidence="9" key="1">
    <citation type="journal article" date="2023" name="Commun. Biol.">
        <title>Genome analysis of Parmales, the sister group of diatoms, reveals the evolutionary specialization of diatoms from phago-mixotrophs to photoautotrophs.</title>
        <authorList>
            <person name="Ban H."/>
            <person name="Sato S."/>
            <person name="Yoshikawa S."/>
            <person name="Yamada K."/>
            <person name="Nakamura Y."/>
            <person name="Ichinomiya M."/>
            <person name="Sato N."/>
            <person name="Blanc-Mathieu R."/>
            <person name="Endo H."/>
            <person name="Kuwata A."/>
            <person name="Ogata H."/>
        </authorList>
    </citation>
    <scope>NUCLEOTIDE SEQUENCE [LARGE SCALE GENOMIC DNA]</scope>
</reference>
<evidence type="ECO:0000256" key="6">
    <source>
        <dbReference type="PIRSR" id="PIRSR006806-1"/>
    </source>
</evidence>
<evidence type="ECO:0000256" key="4">
    <source>
        <dbReference type="ARBA" id="ARBA00036539"/>
    </source>
</evidence>
<comment type="catalytic activity">
    <reaction evidence="4 7">
        <text>(6S)-5-formyl-5,6,7,8-tetrahydrofolate + ATP = (6R)-5,10-methenyltetrahydrofolate + ADP + phosphate</text>
        <dbReference type="Rhea" id="RHEA:10488"/>
        <dbReference type="ChEBI" id="CHEBI:30616"/>
        <dbReference type="ChEBI" id="CHEBI:43474"/>
        <dbReference type="ChEBI" id="CHEBI:57455"/>
        <dbReference type="ChEBI" id="CHEBI:57457"/>
        <dbReference type="ChEBI" id="CHEBI:456216"/>
        <dbReference type="EC" id="6.3.3.2"/>
    </reaction>
</comment>
<evidence type="ECO:0000313" key="8">
    <source>
        <dbReference type="EMBL" id="GMI49061.1"/>
    </source>
</evidence>
<comment type="caution">
    <text evidence="8">The sequence shown here is derived from an EMBL/GenBank/DDBJ whole genome shotgun (WGS) entry which is preliminary data.</text>
</comment>
<dbReference type="GO" id="GO:0046872">
    <property type="term" value="F:metal ion binding"/>
    <property type="evidence" value="ECO:0007669"/>
    <property type="project" value="UniProtKB-KW"/>
</dbReference>
<dbReference type="Proteomes" id="UP001165065">
    <property type="component" value="Unassembled WGS sequence"/>
</dbReference>
<feature type="binding site" evidence="6">
    <location>
        <begin position="18"/>
        <end position="22"/>
    </location>
    <ligand>
        <name>ATP</name>
        <dbReference type="ChEBI" id="CHEBI:30616"/>
    </ligand>
</feature>
<dbReference type="EMBL" id="BRYA01000458">
    <property type="protein sequence ID" value="GMI49061.1"/>
    <property type="molecule type" value="Genomic_DNA"/>
</dbReference>
<evidence type="ECO:0000256" key="2">
    <source>
        <dbReference type="ARBA" id="ARBA00022741"/>
    </source>
</evidence>
<feature type="binding site" evidence="6">
    <location>
        <position position="64"/>
    </location>
    <ligand>
        <name>substrate</name>
    </ligand>
</feature>
<protein>
    <recommendedName>
        <fullName evidence="5 7">5-formyltetrahydrofolate cyclo-ligase</fullName>
        <ecNumber evidence="5 7">6.3.3.2</ecNumber>
    </recommendedName>
</protein>
<evidence type="ECO:0000256" key="5">
    <source>
        <dbReference type="ARBA" id="ARBA00038966"/>
    </source>
</evidence>
<dbReference type="InterPro" id="IPR002698">
    <property type="entry name" value="FTHF_cligase"/>
</dbReference>
<dbReference type="EC" id="6.3.3.2" evidence="5 7"/>
<evidence type="ECO:0000256" key="1">
    <source>
        <dbReference type="ARBA" id="ARBA00010638"/>
    </source>
</evidence>
<dbReference type="PANTHER" id="PTHR23407">
    <property type="entry name" value="ATPASE INHIBITOR/5-FORMYLTETRAHYDROFOLATE CYCLO-LIGASE"/>
    <property type="match status" value="1"/>
</dbReference>
<dbReference type="NCBIfam" id="TIGR02727">
    <property type="entry name" value="MTHFS_bact"/>
    <property type="match status" value="1"/>
</dbReference>
<dbReference type="GO" id="GO:0005739">
    <property type="term" value="C:mitochondrion"/>
    <property type="evidence" value="ECO:0007669"/>
    <property type="project" value="TreeGrafter"/>
</dbReference>